<comment type="caution">
    <text evidence="2">The sequence shown here is derived from an EMBL/GenBank/DDBJ whole genome shotgun (WGS) entry which is preliminary data.</text>
</comment>
<name>A0A840X8R4_9MICO</name>
<evidence type="ECO:0000313" key="2">
    <source>
        <dbReference type="EMBL" id="MBB5617505.1"/>
    </source>
</evidence>
<dbReference type="AlphaFoldDB" id="A0A840X8R4"/>
<dbReference type="Proteomes" id="UP000552883">
    <property type="component" value="Unassembled WGS sequence"/>
</dbReference>
<evidence type="ECO:0000256" key="1">
    <source>
        <dbReference type="SAM" id="SignalP"/>
    </source>
</evidence>
<sequence>MTRRSALAVIPLVAALALSSCSGSPDDPLGLGGCLEGDRGTIAVGVSNTSGEPIVIDAAALAEGSTGVVLVDTFLAIDEEARDTAVLFDDGGRAAFGGVDLDRQAIEPDAAAFVGVEVQRTGTEPGRVAGLTLTVDGEPQGAPVTLDLVDSCG</sequence>
<feature type="signal peptide" evidence="1">
    <location>
        <begin position="1"/>
        <end position="22"/>
    </location>
</feature>
<gene>
    <name evidence="2" type="ORF">BJ959_001001</name>
</gene>
<dbReference type="EMBL" id="JACHBS010000001">
    <property type="protein sequence ID" value="MBB5617505.1"/>
    <property type="molecule type" value="Genomic_DNA"/>
</dbReference>
<keyword evidence="1" id="KW-0732">Signal</keyword>
<evidence type="ECO:0008006" key="4">
    <source>
        <dbReference type="Google" id="ProtNLM"/>
    </source>
</evidence>
<dbReference type="PROSITE" id="PS51257">
    <property type="entry name" value="PROKAR_LIPOPROTEIN"/>
    <property type="match status" value="1"/>
</dbReference>
<protein>
    <recommendedName>
        <fullName evidence="4">Lipoprotein</fullName>
    </recommendedName>
</protein>
<accession>A0A840X8R4</accession>
<reference evidence="2 3" key="1">
    <citation type="submission" date="2020-08" db="EMBL/GenBank/DDBJ databases">
        <title>Sequencing the genomes of 1000 actinobacteria strains.</title>
        <authorList>
            <person name="Klenk H.-P."/>
        </authorList>
    </citation>
    <scope>NUCLEOTIDE SEQUENCE [LARGE SCALE GENOMIC DNA]</scope>
    <source>
        <strain evidence="2 3">DSM 23889</strain>
    </source>
</reference>
<evidence type="ECO:0000313" key="3">
    <source>
        <dbReference type="Proteomes" id="UP000552883"/>
    </source>
</evidence>
<organism evidence="2 3">
    <name type="scientific">Microcella frigidaquae</name>
    <dbReference type="NCBI Taxonomy" id="424758"/>
    <lineage>
        <taxon>Bacteria</taxon>
        <taxon>Bacillati</taxon>
        <taxon>Actinomycetota</taxon>
        <taxon>Actinomycetes</taxon>
        <taxon>Micrococcales</taxon>
        <taxon>Microbacteriaceae</taxon>
        <taxon>Microcella</taxon>
    </lineage>
</organism>
<feature type="chain" id="PRO_5038972814" description="Lipoprotein" evidence="1">
    <location>
        <begin position="23"/>
        <end position="153"/>
    </location>
</feature>
<keyword evidence="3" id="KW-1185">Reference proteome</keyword>
<dbReference type="RefSeq" id="WP_153982654.1">
    <property type="nucleotide sequence ID" value="NZ_BAAANZ010000012.1"/>
</dbReference>
<dbReference type="OrthoDB" id="223410at2"/>
<proteinExistence type="predicted"/>